<evidence type="ECO:0000313" key="2">
    <source>
        <dbReference type="EMBL" id="KAK8838182.1"/>
    </source>
</evidence>
<reference evidence="2 3" key="1">
    <citation type="submission" date="2024-04" db="EMBL/GenBank/DDBJ databases">
        <title>Tritrichomonas musculus Genome.</title>
        <authorList>
            <person name="Alves-Ferreira E."/>
            <person name="Grigg M."/>
            <person name="Lorenzi H."/>
            <person name="Galac M."/>
        </authorList>
    </citation>
    <scope>NUCLEOTIDE SEQUENCE [LARGE SCALE GENOMIC DNA]</scope>
    <source>
        <strain evidence="2 3">EAF2021</strain>
    </source>
</reference>
<gene>
    <name evidence="2" type="ORF">M9Y10_035599</name>
</gene>
<feature type="compositionally biased region" description="Polar residues" evidence="1">
    <location>
        <begin position="900"/>
        <end position="930"/>
    </location>
</feature>
<evidence type="ECO:0008006" key="4">
    <source>
        <dbReference type="Google" id="ProtNLM"/>
    </source>
</evidence>
<organism evidence="2 3">
    <name type="scientific">Tritrichomonas musculus</name>
    <dbReference type="NCBI Taxonomy" id="1915356"/>
    <lineage>
        <taxon>Eukaryota</taxon>
        <taxon>Metamonada</taxon>
        <taxon>Parabasalia</taxon>
        <taxon>Tritrichomonadida</taxon>
        <taxon>Tritrichomonadidae</taxon>
        <taxon>Tritrichomonas</taxon>
    </lineage>
</organism>
<comment type="caution">
    <text evidence="2">The sequence shown here is derived from an EMBL/GenBank/DDBJ whole genome shotgun (WGS) entry which is preliminary data.</text>
</comment>
<feature type="compositionally biased region" description="Polar residues" evidence="1">
    <location>
        <begin position="666"/>
        <end position="685"/>
    </location>
</feature>
<feature type="region of interest" description="Disordered" evidence="1">
    <location>
        <begin position="883"/>
        <end position="950"/>
    </location>
</feature>
<sequence length="1046" mass="117945">MKSVLLSLIHIATFYKNKISDKKKKDSSANDISTIQALNPLENKASIIIKNSSFPQIKKVIELIIRQLFYEPINVVNDIPSMINFLKSTNTSSCRELESTRFFNTILLLHRLKYDDNTKKLFYPSVVEILKSKLKISSNSTQLSHRIRELILFLYIYYLVMSIRPELKGNLHQILPFLNARITNSNPFSSFCQQLLEVTKKEIKYPGYCFYQMLKYASDLSPATNHTVTLFYDFQYKLFPNMMYCREMDKFSFKLSYIDFVNYYLTNTLGVPSEQTKNLSISDLLKILGMINFNRKDDKKILSAFKLQSTKKTEKTKSKRSEEEDDSDDQEDNSNSTDSEGKTSSTKENNVKVPNPPYIPFSLVRIPQKLYLNPDNLIVLQTSQKVTPNDDDQDKSKEKNKKKKEGKKKGKNENFEESYNDKKKGDDGKDYYLYNSVMHKVYTEAVFKPIFEYMKNNTDEADDIINHQILVCGNDSAIGTLIMLQLISSMQTDQTAKSNGLIEKLNLEIFENVNLKYYIFPFKNSSASTQIANFLASIDPIYDKFVKNIYDLTSHIAPTFSESSTVSFIPVDENTGFEVQKKNEATKPPKPPQPPKNDSAGLLIASESGSDVESSSGPAPGYSDIDDEKSEKSESKKSDTENDSEKSDKPKKSEEPEAEKLEVQLPQPSQPQTATSNAKTTNEFDNDSLWTCNPIPSSIMQLSIQHLLLFAREHVDVRVWRCVLYVNGKKIVIPFISGVRLGFTSGNQTAASAQGAAGSAANSAQVEENKPKRLIIETTNSMNETSDPQKVKLVSFSIWNANMELNCDPRSPLLLKEVCYTVSAHTQLMQRENLAANSSYSYSSNKLSLIDSQDKKTKKRLSVNTNAVPFTNMGQSAIQQGQIISPQPSQQAAQATSSPNLSSVGSNGSSADINMNEMQNSATQGESNDNLGFDPSPRNNSSVIDLNGESEGYHRVTKKMRDKWAKLELPKTEPSGPEQNLKVYTHEFIKGITVSLDKDQLPFNIIIDGVEYEQIKKFSIDPMMDPAKGDEQMTARLACFSPELTY</sequence>
<feature type="region of interest" description="Disordered" evidence="1">
    <location>
        <begin position="312"/>
        <end position="356"/>
    </location>
</feature>
<feature type="compositionally biased region" description="Low complexity" evidence="1">
    <location>
        <begin position="883"/>
        <end position="899"/>
    </location>
</feature>
<feature type="compositionally biased region" description="Basic residues" evidence="1">
    <location>
        <begin position="398"/>
        <end position="410"/>
    </location>
</feature>
<feature type="compositionally biased region" description="Low complexity" evidence="1">
    <location>
        <begin position="606"/>
        <end position="617"/>
    </location>
</feature>
<feature type="compositionally biased region" description="Basic and acidic residues" evidence="1">
    <location>
        <begin position="312"/>
        <end position="322"/>
    </location>
</feature>
<proteinExistence type="predicted"/>
<feature type="region of interest" description="Disordered" evidence="1">
    <location>
        <begin position="382"/>
        <end position="422"/>
    </location>
</feature>
<accession>A0ABR2GX76</accession>
<evidence type="ECO:0000313" key="3">
    <source>
        <dbReference type="Proteomes" id="UP001470230"/>
    </source>
</evidence>
<name>A0ABR2GX76_9EUKA</name>
<protein>
    <recommendedName>
        <fullName evidence="4">FPL domain-containing protein</fullName>
    </recommendedName>
</protein>
<feature type="compositionally biased region" description="Basic and acidic residues" evidence="1">
    <location>
        <begin position="629"/>
        <end position="662"/>
    </location>
</feature>
<keyword evidence="3" id="KW-1185">Reference proteome</keyword>
<evidence type="ECO:0000256" key="1">
    <source>
        <dbReference type="SAM" id="MobiDB-lite"/>
    </source>
</evidence>
<feature type="compositionally biased region" description="Basic and acidic residues" evidence="1">
    <location>
        <begin position="411"/>
        <end position="422"/>
    </location>
</feature>
<dbReference type="EMBL" id="JAPFFF010000056">
    <property type="protein sequence ID" value="KAK8838182.1"/>
    <property type="molecule type" value="Genomic_DNA"/>
</dbReference>
<dbReference type="Proteomes" id="UP001470230">
    <property type="component" value="Unassembled WGS sequence"/>
</dbReference>
<feature type="region of interest" description="Disordered" evidence="1">
    <location>
        <begin position="582"/>
        <end position="685"/>
    </location>
</feature>
<feature type="compositionally biased region" description="Acidic residues" evidence="1">
    <location>
        <begin position="323"/>
        <end position="332"/>
    </location>
</feature>